<proteinExistence type="predicted"/>
<gene>
    <name evidence="1" type="ORF">H8Z83_00375</name>
</gene>
<dbReference type="InterPro" id="IPR036866">
    <property type="entry name" value="RibonucZ/Hydroxyglut_hydro"/>
</dbReference>
<dbReference type="SUPFAM" id="SSF56281">
    <property type="entry name" value="Metallo-hydrolase/oxidoreductase"/>
    <property type="match status" value="1"/>
</dbReference>
<organism evidence="1 2">
    <name type="scientific">Dysosmobacter segnis</name>
    <dbReference type="NCBI Taxonomy" id="2763042"/>
    <lineage>
        <taxon>Bacteria</taxon>
        <taxon>Bacillati</taxon>
        <taxon>Bacillota</taxon>
        <taxon>Clostridia</taxon>
        <taxon>Eubacteriales</taxon>
        <taxon>Oscillospiraceae</taxon>
        <taxon>Dysosmobacter</taxon>
    </lineage>
</organism>
<dbReference type="PANTHER" id="PTHR39189:SF1">
    <property type="entry name" value="UPF0173 METAL-DEPENDENT HYDROLASE YTKL"/>
    <property type="match status" value="1"/>
</dbReference>
<dbReference type="Gene3D" id="3.60.15.10">
    <property type="entry name" value="Ribonuclease Z/Hydroxyacylglutathione hydrolase-like"/>
    <property type="match status" value="1"/>
</dbReference>
<protein>
    <submittedName>
        <fullName evidence="1">MBL fold metallo-hydrolase</fullName>
    </submittedName>
</protein>
<keyword evidence="2" id="KW-1185">Reference proteome</keyword>
<dbReference type="AlphaFoldDB" id="A0A923MFW7"/>
<reference evidence="1" key="1">
    <citation type="submission" date="2020-08" db="EMBL/GenBank/DDBJ databases">
        <title>Genome public.</title>
        <authorList>
            <person name="Liu C."/>
            <person name="Sun Q."/>
        </authorList>
    </citation>
    <scope>NUCLEOTIDE SEQUENCE</scope>
    <source>
        <strain evidence="1">BX15</strain>
    </source>
</reference>
<accession>A0A923MFW7</accession>
<sequence>MKLTWLGHACFLLEEDGYRIVLDPYTGVAGYPPLHIQAHAVFCSHGHFDHHATDCVELLPERESPFTVREVETFHDDRGGALRGTNTVRIFTAGGLSVAHLGDLGHQLTAEQAAAIGPVDAVLVPVGGVYTVDAAGAKAVCDALHPRCVVPMHYHHAPYGLTEVDSVEPFLELWPAEAVHHLQGAAFELTEQTAGVMVPSF</sequence>
<name>A0A923MFW7_9FIRM</name>
<dbReference type="PANTHER" id="PTHR39189">
    <property type="entry name" value="UPF0173 METAL-DEPENDENT HYDROLASE YTKL"/>
    <property type="match status" value="1"/>
</dbReference>
<dbReference type="Pfam" id="PF13483">
    <property type="entry name" value="Lactamase_B_3"/>
    <property type="match status" value="1"/>
</dbReference>
<dbReference type="EMBL" id="JACOQI010000001">
    <property type="protein sequence ID" value="MBC5768808.1"/>
    <property type="molecule type" value="Genomic_DNA"/>
</dbReference>
<dbReference type="RefSeq" id="WP_187013214.1">
    <property type="nucleotide sequence ID" value="NZ_JACOQI010000001.1"/>
</dbReference>
<comment type="caution">
    <text evidence="1">The sequence shown here is derived from an EMBL/GenBank/DDBJ whole genome shotgun (WGS) entry which is preliminary data.</text>
</comment>
<evidence type="ECO:0000313" key="1">
    <source>
        <dbReference type="EMBL" id="MBC5768808.1"/>
    </source>
</evidence>
<evidence type="ECO:0000313" key="2">
    <source>
        <dbReference type="Proteomes" id="UP000620327"/>
    </source>
</evidence>
<dbReference type="Proteomes" id="UP000620327">
    <property type="component" value="Unassembled WGS sequence"/>
</dbReference>